<dbReference type="SUPFAM" id="SSF53474">
    <property type="entry name" value="alpha/beta-Hydrolases"/>
    <property type="match status" value="1"/>
</dbReference>
<dbReference type="Gene3D" id="3.40.50.1820">
    <property type="entry name" value="alpha/beta hydrolase"/>
    <property type="match status" value="1"/>
</dbReference>
<dbReference type="InterPro" id="IPR029058">
    <property type="entry name" value="AB_hydrolase_fold"/>
</dbReference>
<dbReference type="AlphaFoldDB" id="A0A2Z5JEZ4"/>
<evidence type="ECO:0000313" key="2">
    <source>
        <dbReference type="EMBL" id="AXE78912.1"/>
    </source>
</evidence>
<dbReference type="GeneID" id="95520829"/>
<proteinExistence type="predicted"/>
<gene>
    <name evidence="2" type="ORF">C5746_20525</name>
</gene>
<keyword evidence="1" id="KW-0732">Signal</keyword>
<name>A0A2Z5JEZ4_STRAR</name>
<organism evidence="2 3">
    <name type="scientific">Streptomyces atratus</name>
    <dbReference type="NCBI Taxonomy" id="1893"/>
    <lineage>
        <taxon>Bacteria</taxon>
        <taxon>Bacillati</taxon>
        <taxon>Actinomycetota</taxon>
        <taxon>Actinomycetes</taxon>
        <taxon>Kitasatosporales</taxon>
        <taxon>Streptomycetaceae</taxon>
        <taxon>Streptomyces</taxon>
    </lineage>
</organism>
<feature type="chain" id="PRO_5038916706" description="Alpha/beta hydrolase" evidence="1">
    <location>
        <begin position="24"/>
        <end position="266"/>
    </location>
</feature>
<evidence type="ECO:0008006" key="4">
    <source>
        <dbReference type="Google" id="ProtNLM"/>
    </source>
</evidence>
<dbReference type="Proteomes" id="UP000252698">
    <property type="component" value="Chromosome"/>
</dbReference>
<feature type="signal peptide" evidence="1">
    <location>
        <begin position="1"/>
        <end position="23"/>
    </location>
</feature>
<accession>A0A2Z5JEZ4</accession>
<dbReference type="EMBL" id="CP027306">
    <property type="protein sequence ID" value="AXE78912.1"/>
    <property type="molecule type" value="Genomic_DNA"/>
</dbReference>
<dbReference type="PROSITE" id="PS51257">
    <property type="entry name" value="PROKAR_LIPOPROTEIN"/>
    <property type="match status" value="1"/>
</dbReference>
<evidence type="ECO:0000313" key="3">
    <source>
        <dbReference type="Proteomes" id="UP000252698"/>
    </source>
</evidence>
<protein>
    <recommendedName>
        <fullName evidence="4">Alpha/beta hydrolase</fullName>
    </recommendedName>
</protein>
<dbReference type="KEGG" id="sata:C5746_20525"/>
<sequence length="266" mass="26633">MTAVLRAPVLRVPGILSTAALLAAVSLTGCGGGDGDGGGDADGRGGRSATGAVAPDDFGCLTSEEAKAASLPFKSADGTETGAYVPGGESGGGTGAGIVLAHQSDGTACQWKDKADELYRAGYRVLAVNSAGQEVSEIVGAAGYLRGKGAKKLLLMGASKGGTAVLTAASAVRPQPDAVIALSAPTVYSAMNALDAVPKLTAPVLYVAAEYDESFGEDAKALNKASTKASEHKLIYIRGAGEHGVALLDSVENWATVQAFLKKYGS</sequence>
<reference evidence="2 3" key="1">
    <citation type="journal article" date="2018" name="Front. Microbiol.">
        <title>Genome Sequencing of Streptomyces atratus SCSIOZH16 and Activation Production of Nocardamine via Metabolic Engineering.</title>
        <authorList>
            <person name="Li Y."/>
            <person name="Zhang C."/>
            <person name="Liu C."/>
            <person name="Ju J."/>
            <person name="Ma J."/>
        </authorList>
    </citation>
    <scope>NUCLEOTIDE SEQUENCE [LARGE SCALE GENOMIC DNA]</scope>
    <source>
        <strain evidence="2 3">SCSIO_ZH16</strain>
    </source>
</reference>
<evidence type="ECO:0000256" key="1">
    <source>
        <dbReference type="SAM" id="SignalP"/>
    </source>
</evidence>
<dbReference type="RefSeq" id="WP_114245474.1">
    <property type="nucleotide sequence ID" value="NZ_CP027306.1"/>
</dbReference>